<keyword evidence="3" id="KW-1185">Reference proteome</keyword>
<sequence length="191" mass="21373">MGRFGASVQIHSTTSRVPLVLFLFPLFYFLLFSFTVPVFYFIFTPLPTPCPPCFLFFTWSHGVPAGPCCWSVWIGSNKPFRNTQLCWLSLARFVRGTNQVEINVGGAVLRYRNCEDCSASAFAVSQLSILCSLAASDLLHRRSNIPQSCIIPYQNVHPSPVSLEIPVIFTSIIPESEYSIRPSTNSLILPF</sequence>
<feature type="transmembrane region" description="Helical" evidence="1">
    <location>
        <begin position="20"/>
        <end position="43"/>
    </location>
</feature>
<keyword evidence="1" id="KW-1133">Transmembrane helix</keyword>
<reference evidence="2 3" key="1">
    <citation type="journal article" date="2018" name="Nat. Ecol. Evol.">
        <title>Pezizomycetes genomes reveal the molecular basis of ectomycorrhizal truffle lifestyle.</title>
        <authorList>
            <person name="Murat C."/>
            <person name="Payen T."/>
            <person name="Noel B."/>
            <person name="Kuo A."/>
            <person name="Morin E."/>
            <person name="Chen J."/>
            <person name="Kohler A."/>
            <person name="Krizsan K."/>
            <person name="Balestrini R."/>
            <person name="Da Silva C."/>
            <person name="Montanini B."/>
            <person name="Hainaut M."/>
            <person name="Levati E."/>
            <person name="Barry K.W."/>
            <person name="Belfiori B."/>
            <person name="Cichocki N."/>
            <person name="Clum A."/>
            <person name="Dockter R.B."/>
            <person name="Fauchery L."/>
            <person name="Guy J."/>
            <person name="Iotti M."/>
            <person name="Le Tacon F."/>
            <person name="Lindquist E.A."/>
            <person name="Lipzen A."/>
            <person name="Malagnac F."/>
            <person name="Mello A."/>
            <person name="Molinier V."/>
            <person name="Miyauchi S."/>
            <person name="Poulain J."/>
            <person name="Riccioni C."/>
            <person name="Rubini A."/>
            <person name="Sitrit Y."/>
            <person name="Splivallo R."/>
            <person name="Traeger S."/>
            <person name="Wang M."/>
            <person name="Zifcakova L."/>
            <person name="Wipf D."/>
            <person name="Zambonelli A."/>
            <person name="Paolocci F."/>
            <person name="Nowrousian M."/>
            <person name="Ottonello S."/>
            <person name="Baldrian P."/>
            <person name="Spatafora J.W."/>
            <person name="Henrissat B."/>
            <person name="Nagy L.G."/>
            <person name="Aury J.M."/>
            <person name="Wincker P."/>
            <person name="Grigoriev I.V."/>
            <person name="Bonfante P."/>
            <person name="Martin F.M."/>
        </authorList>
    </citation>
    <scope>NUCLEOTIDE SEQUENCE [LARGE SCALE GENOMIC DNA]</scope>
    <source>
        <strain evidence="2 3">120613-1</strain>
    </source>
</reference>
<name>A0A3N4K411_9PEZI</name>
<keyword evidence="1" id="KW-0812">Transmembrane</keyword>
<gene>
    <name evidence="2" type="ORF">L873DRAFT_944512</name>
</gene>
<organism evidence="2 3">
    <name type="scientific">Choiromyces venosus 120613-1</name>
    <dbReference type="NCBI Taxonomy" id="1336337"/>
    <lineage>
        <taxon>Eukaryota</taxon>
        <taxon>Fungi</taxon>
        <taxon>Dikarya</taxon>
        <taxon>Ascomycota</taxon>
        <taxon>Pezizomycotina</taxon>
        <taxon>Pezizomycetes</taxon>
        <taxon>Pezizales</taxon>
        <taxon>Tuberaceae</taxon>
        <taxon>Choiromyces</taxon>
    </lineage>
</organism>
<dbReference type="EMBL" id="ML120354">
    <property type="protein sequence ID" value="RPB05103.1"/>
    <property type="molecule type" value="Genomic_DNA"/>
</dbReference>
<evidence type="ECO:0000313" key="2">
    <source>
        <dbReference type="EMBL" id="RPB05103.1"/>
    </source>
</evidence>
<evidence type="ECO:0000256" key="1">
    <source>
        <dbReference type="SAM" id="Phobius"/>
    </source>
</evidence>
<dbReference type="Proteomes" id="UP000276215">
    <property type="component" value="Unassembled WGS sequence"/>
</dbReference>
<proteinExistence type="predicted"/>
<dbReference type="AlphaFoldDB" id="A0A3N4K411"/>
<protein>
    <submittedName>
        <fullName evidence="2">Uncharacterized protein</fullName>
    </submittedName>
</protein>
<evidence type="ECO:0000313" key="3">
    <source>
        <dbReference type="Proteomes" id="UP000276215"/>
    </source>
</evidence>
<accession>A0A3N4K411</accession>
<keyword evidence="1" id="KW-0472">Membrane</keyword>